<dbReference type="Gene3D" id="3.30.70.1020">
    <property type="entry name" value="Trehalose-6-phosphate phosphatase related protein, domain 2"/>
    <property type="match status" value="1"/>
</dbReference>
<dbReference type="CDD" id="cd01627">
    <property type="entry name" value="HAD_TPP"/>
    <property type="match status" value="1"/>
</dbReference>
<dbReference type="RefSeq" id="WP_045032672.1">
    <property type="nucleotide sequence ID" value="NZ_JRHC01000005.1"/>
</dbReference>
<evidence type="ECO:0000256" key="4">
    <source>
        <dbReference type="ARBA" id="ARBA00011881"/>
    </source>
</evidence>
<dbReference type="SUPFAM" id="SSF56784">
    <property type="entry name" value="HAD-like"/>
    <property type="match status" value="1"/>
</dbReference>
<dbReference type="InterPro" id="IPR006379">
    <property type="entry name" value="HAD-SF_hydro_IIB"/>
</dbReference>
<dbReference type="GO" id="GO:0005992">
    <property type="term" value="P:trehalose biosynthetic process"/>
    <property type="evidence" value="ECO:0007669"/>
    <property type="project" value="UniProtKB-UniRule"/>
</dbReference>
<keyword evidence="10" id="KW-1185">Reference proteome</keyword>
<reference evidence="9 10" key="1">
    <citation type="submission" date="2014-09" db="EMBL/GenBank/DDBJ databases">
        <title>Draft Genome Sequence of Draconibacterium sp. JN14CK-3.</title>
        <authorList>
            <person name="Dong C."/>
            <person name="Lai Q."/>
            <person name="Shao Z."/>
        </authorList>
    </citation>
    <scope>NUCLEOTIDE SEQUENCE [LARGE SCALE GENOMIC DNA]</scope>
    <source>
        <strain evidence="9 10">JN14CK-3</strain>
    </source>
</reference>
<dbReference type="GO" id="GO:0003825">
    <property type="term" value="F:alpha,alpha-trehalose-phosphate synthase (UDP-forming) activity"/>
    <property type="evidence" value="ECO:0007669"/>
    <property type="project" value="UniProtKB-UniRule"/>
</dbReference>
<evidence type="ECO:0000256" key="3">
    <source>
        <dbReference type="ARBA" id="ARBA00008799"/>
    </source>
</evidence>
<evidence type="ECO:0000256" key="6">
    <source>
        <dbReference type="ARBA" id="ARBA00022679"/>
    </source>
</evidence>
<comment type="pathway">
    <text evidence="1">Glycan biosynthesis; trehalose biosynthesis.</text>
</comment>
<proteinExistence type="inferred from homology"/>
<keyword evidence="6" id="KW-0808">Transferase</keyword>
<dbReference type="EMBL" id="JRHC01000005">
    <property type="protein sequence ID" value="KJF42738.1"/>
    <property type="molecule type" value="Genomic_DNA"/>
</dbReference>
<dbReference type="NCBIfam" id="NF011071">
    <property type="entry name" value="PRK14501.1"/>
    <property type="match status" value="1"/>
</dbReference>
<dbReference type="Pfam" id="PF02358">
    <property type="entry name" value="Trehalose_PPase"/>
    <property type="match status" value="1"/>
</dbReference>
<keyword evidence="5" id="KW-0328">Glycosyltransferase</keyword>
<dbReference type="PATRIC" id="fig|1544798.3.peg.4101"/>
<dbReference type="EC" id="2.4.1.15" evidence="8"/>
<dbReference type="InterPro" id="IPR001830">
    <property type="entry name" value="Glyco_trans_20"/>
</dbReference>
<evidence type="ECO:0000313" key="9">
    <source>
        <dbReference type="EMBL" id="KJF42738.1"/>
    </source>
</evidence>
<comment type="subunit">
    <text evidence="4">Homotetramer.</text>
</comment>
<evidence type="ECO:0000256" key="5">
    <source>
        <dbReference type="ARBA" id="ARBA00022676"/>
    </source>
</evidence>
<dbReference type="OrthoDB" id="9761633at2"/>
<organism evidence="9 10">
    <name type="scientific">Draconibacterium sediminis</name>
    <dbReference type="NCBI Taxonomy" id="1544798"/>
    <lineage>
        <taxon>Bacteria</taxon>
        <taxon>Pseudomonadati</taxon>
        <taxon>Bacteroidota</taxon>
        <taxon>Bacteroidia</taxon>
        <taxon>Marinilabiliales</taxon>
        <taxon>Prolixibacteraceae</taxon>
        <taxon>Draconibacterium</taxon>
    </lineage>
</organism>
<evidence type="ECO:0000256" key="7">
    <source>
        <dbReference type="ARBA" id="ARBA00048039"/>
    </source>
</evidence>
<evidence type="ECO:0000256" key="1">
    <source>
        <dbReference type="ARBA" id="ARBA00005199"/>
    </source>
</evidence>
<comment type="catalytic activity">
    <reaction evidence="7">
        <text>D-glucose 6-phosphate + UDP-alpha-D-glucose = alpha,alpha-trehalose 6-phosphate + UDP + H(+)</text>
        <dbReference type="Rhea" id="RHEA:18889"/>
        <dbReference type="ChEBI" id="CHEBI:15378"/>
        <dbReference type="ChEBI" id="CHEBI:58223"/>
        <dbReference type="ChEBI" id="CHEBI:58429"/>
        <dbReference type="ChEBI" id="CHEBI:58885"/>
        <dbReference type="ChEBI" id="CHEBI:61548"/>
        <dbReference type="EC" id="2.4.1.15"/>
    </reaction>
</comment>
<accession>A0A0D8JAD6</accession>
<dbReference type="CDD" id="cd03788">
    <property type="entry name" value="GT20_TPS"/>
    <property type="match status" value="1"/>
</dbReference>
<comment type="similarity">
    <text evidence="2">In the C-terminal section; belongs to the trehalose phosphatase family.</text>
</comment>
<comment type="caution">
    <text evidence="9">The sequence shown here is derived from an EMBL/GenBank/DDBJ whole genome shotgun (WGS) entry which is preliminary data.</text>
</comment>
<dbReference type="NCBIfam" id="TIGR01484">
    <property type="entry name" value="HAD-SF-IIB"/>
    <property type="match status" value="1"/>
</dbReference>
<gene>
    <name evidence="9" type="ORF">LH29_19630</name>
</gene>
<dbReference type="Gene3D" id="3.40.50.2000">
    <property type="entry name" value="Glycogen Phosphorylase B"/>
    <property type="match status" value="2"/>
</dbReference>
<dbReference type="InterPro" id="IPR003337">
    <property type="entry name" value="Trehalose_PPase"/>
</dbReference>
<dbReference type="PANTHER" id="PTHR10788:SF106">
    <property type="entry name" value="BCDNA.GH08860"/>
    <property type="match status" value="1"/>
</dbReference>
<dbReference type="GO" id="GO:0005829">
    <property type="term" value="C:cytosol"/>
    <property type="evidence" value="ECO:0007669"/>
    <property type="project" value="TreeGrafter"/>
</dbReference>
<dbReference type="AlphaFoldDB" id="A0A0D8JAD6"/>
<evidence type="ECO:0000256" key="8">
    <source>
        <dbReference type="NCBIfam" id="TIGR02400"/>
    </source>
</evidence>
<dbReference type="NCBIfam" id="TIGR00685">
    <property type="entry name" value="T6PP"/>
    <property type="match status" value="1"/>
</dbReference>
<sequence length="734" mass="84745">MSRLIIASNRLPVMINRSADGMTITPSAGGLATGLKSYHKDSNSVWIGWPGVMPETKKEEKEVIGLLETEQCLPVFLNEELITNYYDGFSNATLWPLFHYFAEFTEFNESYWESYSKVNEMFADAIIENAEEGDVVWVHDYQLLLLPNILRERRPDLTIGFFLHIPFPSYELIRILPWREQIVNGLLGADLIGFHTYDYARHFISSVKRLLGHDVDFNQIKLENRQVMIDVFPMGIDYEKFESHALEIQSKPIQDRSKEHQDIDRFLLSMPNRKLILSIDRLDYTKGIPQRLNAFREFLMKHPDYRERVSLIMLTVPSRTDVEQYQNLKNEIDVLVGNINGEFGTLNWNPVIYFYRSVPFNNLIELYSSADVALLTPLRDGMNLVAKEYIASKVNKKGVLILSEMAGASKELGEAISVNPNNIPDTADAIYRALTKPDKEMEKAITAMQQRIKRYDIHKWASEFMKALNKTIEKRSEHHARKITAQLKNKIFTDYNDKQSKVLFLDYDGTLQRFFANPQAAKPDEDLYKLLDKLAAEKNTTLTLVSGRDRETFDRWFGKRKYNLIAEHGAWLKEKGKGWVERKPVHTEWKESILPVLESYVDRTPGSLIEEKTYSLVWHYRKADIELGVLRALELVHDISNLIFNQDLEILEGKKVVEVKVSGINKGTAATDFLHANPADFVLAMGDDWTDEFLFKELPEEAHTIKVGTENSAAKYFVNNYKEVRSFLNELVKS</sequence>
<dbReference type="Proteomes" id="UP000032544">
    <property type="component" value="Unassembled WGS sequence"/>
</dbReference>
<protein>
    <recommendedName>
        <fullName evidence="8">Alpha,alpha-trehalose-phosphate synthase</fullName>
        <ecNumber evidence="8">2.4.1.15</ecNumber>
    </recommendedName>
</protein>
<dbReference type="SUPFAM" id="SSF53756">
    <property type="entry name" value="UDP-Glycosyltransferase/glycogen phosphorylase"/>
    <property type="match status" value="1"/>
</dbReference>
<dbReference type="InterPro" id="IPR012766">
    <property type="entry name" value="Trehalose_OtsA"/>
</dbReference>
<dbReference type="NCBIfam" id="TIGR02400">
    <property type="entry name" value="trehalose_OtsA"/>
    <property type="match status" value="1"/>
</dbReference>
<dbReference type="PANTHER" id="PTHR10788">
    <property type="entry name" value="TREHALOSE-6-PHOSPHATE SYNTHASE"/>
    <property type="match status" value="1"/>
</dbReference>
<dbReference type="Gene3D" id="3.40.50.1000">
    <property type="entry name" value="HAD superfamily/HAD-like"/>
    <property type="match status" value="1"/>
</dbReference>
<comment type="similarity">
    <text evidence="3">Belongs to the glycosyltransferase 20 family.</text>
</comment>
<dbReference type="InterPro" id="IPR023214">
    <property type="entry name" value="HAD_sf"/>
</dbReference>
<dbReference type="STRING" id="1544798.LH29_19630"/>
<name>A0A0D8JAD6_9BACT</name>
<dbReference type="Pfam" id="PF00982">
    <property type="entry name" value="Glyco_transf_20"/>
    <property type="match status" value="1"/>
</dbReference>
<dbReference type="InterPro" id="IPR036412">
    <property type="entry name" value="HAD-like_sf"/>
</dbReference>
<dbReference type="UniPathway" id="UPA00299"/>
<dbReference type="GO" id="GO:0004805">
    <property type="term" value="F:trehalose-phosphatase activity"/>
    <property type="evidence" value="ECO:0007669"/>
    <property type="project" value="TreeGrafter"/>
</dbReference>
<evidence type="ECO:0000313" key="10">
    <source>
        <dbReference type="Proteomes" id="UP000032544"/>
    </source>
</evidence>
<evidence type="ECO:0000256" key="2">
    <source>
        <dbReference type="ARBA" id="ARBA00006330"/>
    </source>
</evidence>